<dbReference type="Gene3D" id="2.60.40.730">
    <property type="entry name" value="SOR catalytic domain"/>
    <property type="match status" value="1"/>
</dbReference>
<keyword evidence="3" id="KW-0479">Metal-binding</keyword>
<name>A0A9D1N5W9_9FIRM</name>
<evidence type="ECO:0000313" key="7">
    <source>
        <dbReference type="EMBL" id="HIU95253.1"/>
    </source>
</evidence>
<organism evidence="7 8">
    <name type="scientific">Candidatus Allocopromorpha excrementipullorum</name>
    <dbReference type="NCBI Taxonomy" id="2840743"/>
    <lineage>
        <taxon>Bacteria</taxon>
        <taxon>Bacillati</taxon>
        <taxon>Bacillota</taxon>
        <taxon>Clostridia</taxon>
        <taxon>Eubacteriales</taxon>
        <taxon>Eubacteriaceae</taxon>
        <taxon>Eubacteriaceae incertae sedis</taxon>
        <taxon>Candidatus Allocopromorpha</taxon>
    </lineage>
</organism>
<evidence type="ECO:0000256" key="5">
    <source>
        <dbReference type="ARBA" id="ARBA00023004"/>
    </source>
</evidence>
<evidence type="ECO:0000256" key="4">
    <source>
        <dbReference type="ARBA" id="ARBA00022982"/>
    </source>
</evidence>
<evidence type="ECO:0000256" key="3">
    <source>
        <dbReference type="ARBA" id="ARBA00022723"/>
    </source>
</evidence>
<proteinExistence type="inferred from homology"/>
<protein>
    <submittedName>
        <fullName evidence="7">Desulfoferrodoxin</fullName>
    </submittedName>
</protein>
<comment type="similarity">
    <text evidence="1">Belongs to the desulfoferrodoxin family.</text>
</comment>
<dbReference type="SUPFAM" id="SSF57802">
    <property type="entry name" value="Rubredoxin-like"/>
    <property type="match status" value="1"/>
</dbReference>
<evidence type="ECO:0000256" key="1">
    <source>
        <dbReference type="ARBA" id="ARBA00005941"/>
    </source>
</evidence>
<keyword evidence="5" id="KW-0408">Iron</keyword>
<evidence type="ECO:0000259" key="6">
    <source>
        <dbReference type="Pfam" id="PF01880"/>
    </source>
</evidence>
<accession>A0A9D1N5W9</accession>
<reference evidence="7" key="1">
    <citation type="submission" date="2020-10" db="EMBL/GenBank/DDBJ databases">
        <authorList>
            <person name="Gilroy R."/>
        </authorList>
    </citation>
    <scope>NUCLEOTIDE SEQUENCE</scope>
    <source>
        <strain evidence="7">ChiSjej4B22-8349</strain>
    </source>
</reference>
<dbReference type="Proteomes" id="UP000824130">
    <property type="component" value="Unassembled WGS sequence"/>
</dbReference>
<keyword evidence="2" id="KW-0813">Transport</keyword>
<evidence type="ECO:0000256" key="2">
    <source>
        <dbReference type="ARBA" id="ARBA00022448"/>
    </source>
</evidence>
<feature type="domain" description="Desulfoferrodoxin ferrous iron-binding" evidence="6">
    <location>
        <begin position="40"/>
        <end position="127"/>
    </location>
</feature>
<dbReference type="GO" id="GO:0005506">
    <property type="term" value="F:iron ion binding"/>
    <property type="evidence" value="ECO:0007669"/>
    <property type="project" value="InterPro"/>
</dbReference>
<evidence type="ECO:0000313" key="8">
    <source>
        <dbReference type="Proteomes" id="UP000824130"/>
    </source>
</evidence>
<dbReference type="GO" id="GO:0016491">
    <property type="term" value="F:oxidoreductase activity"/>
    <property type="evidence" value="ECO:0007669"/>
    <property type="project" value="InterPro"/>
</dbReference>
<dbReference type="InterPro" id="IPR002742">
    <property type="entry name" value="Desulfoferrodoxin_Fe-bd_dom"/>
</dbReference>
<dbReference type="InterPro" id="IPR051233">
    <property type="entry name" value="Desulfoferrodoxin_SOR"/>
</dbReference>
<dbReference type="InterPro" id="IPR036073">
    <property type="entry name" value="Desulfoferrodoxin_Fe-bd_dom_sf"/>
</dbReference>
<gene>
    <name evidence="7" type="ORF">IAD25_00885</name>
</gene>
<dbReference type="Pfam" id="PF01880">
    <property type="entry name" value="Desulfoferrodox"/>
    <property type="match status" value="1"/>
</dbReference>
<dbReference type="AlphaFoldDB" id="A0A9D1N5W9"/>
<keyword evidence="4" id="KW-0249">Electron transport</keyword>
<dbReference type="PANTHER" id="PTHR36541">
    <property type="entry name" value="SUPEROXIDE REDUCTASE-RELATED"/>
    <property type="match status" value="1"/>
</dbReference>
<reference evidence="7" key="2">
    <citation type="journal article" date="2021" name="PeerJ">
        <title>Extensive microbial diversity within the chicken gut microbiome revealed by metagenomics and culture.</title>
        <authorList>
            <person name="Gilroy R."/>
            <person name="Ravi A."/>
            <person name="Getino M."/>
            <person name="Pursley I."/>
            <person name="Horton D.L."/>
            <person name="Alikhan N.F."/>
            <person name="Baker D."/>
            <person name="Gharbi K."/>
            <person name="Hall N."/>
            <person name="Watson M."/>
            <person name="Adriaenssens E.M."/>
            <person name="Foster-Nyarko E."/>
            <person name="Jarju S."/>
            <person name="Secka A."/>
            <person name="Antonio M."/>
            <person name="Oren A."/>
            <person name="Chaudhuri R.R."/>
            <person name="La Ragione R."/>
            <person name="Hildebrand F."/>
            <person name="Pallen M.J."/>
        </authorList>
    </citation>
    <scope>NUCLEOTIDE SEQUENCE</scope>
    <source>
        <strain evidence="7">ChiSjej4B22-8349</strain>
    </source>
</reference>
<dbReference type="PANTHER" id="PTHR36541:SF1">
    <property type="entry name" value="SUPEROXIDE REDUCTASE-RELATED"/>
    <property type="match status" value="1"/>
</dbReference>
<dbReference type="SUPFAM" id="SSF49367">
    <property type="entry name" value="Superoxide reductase-like"/>
    <property type="match status" value="1"/>
</dbReference>
<sequence length="130" mass="14451">MEPKFLMCEKCGAVLTFLTDGDEKPDCCGGELTLLKAMETDGAREKHLPKVDRREGTVRVDVGEISHPMEDDHLIEWIYLQTERGGQFVRLRAGEEPRATFGVSAEAPGDAPAAVFSYCNKHGLWKTDLL</sequence>
<dbReference type="EMBL" id="DVOB01000020">
    <property type="protein sequence ID" value="HIU95253.1"/>
    <property type="molecule type" value="Genomic_DNA"/>
</dbReference>
<comment type="caution">
    <text evidence="7">The sequence shown here is derived from an EMBL/GenBank/DDBJ whole genome shotgun (WGS) entry which is preliminary data.</text>
</comment>